<dbReference type="GO" id="GO:0000139">
    <property type="term" value="C:Golgi membrane"/>
    <property type="evidence" value="ECO:0007669"/>
    <property type="project" value="UniProtKB-SubCell"/>
</dbReference>
<dbReference type="Pfam" id="PF03016">
    <property type="entry name" value="Exostosin_GT47"/>
    <property type="match status" value="1"/>
</dbReference>
<gene>
    <name evidence="8" type="ORF">KC19_4G035800</name>
</gene>
<keyword evidence="6" id="KW-0812">Transmembrane</keyword>
<comment type="subcellular location">
    <subcellularLocation>
        <location evidence="1">Golgi apparatus membrane</location>
        <topology evidence="1">Single-pass type II membrane protein</topology>
    </subcellularLocation>
</comment>
<evidence type="ECO:0000313" key="8">
    <source>
        <dbReference type="EMBL" id="KAG0578594.1"/>
    </source>
</evidence>
<keyword evidence="6" id="KW-1133">Transmembrane helix</keyword>
<name>A0A8T0I521_CERPU</name>
<feature type="transmembrane region" description="Helical" evidence="6">
    <location>
        <begin position="39"/>
        <end position="64"/>
    </location>
</feature>
<keyword evidence="4" id="KW-0333">Golgi apparatus</keyword>
<evidence type="ECO:0000256" key="2">
    <source>
        <dbReference type="ARBA" id="ARBA00010271"/>
    </source>
</evidence>
<evidence type="ECO:0000256" key="3">
    <source>
        <dbReference type="ARBA" id="ARBA00022968"/>
    </source>
</evidence>
<evidence type="ECO:0000259" key="7">
    <source>
        <dbReference type="Pfam" id="PF03016"/>
    </source>
</evidence>
<dbReference type="PANTHER" id="PTHR11062:SF95">
    <property type="entry name" value="EXOSTOSIN GT47 DOMAIN-CONTAINING PROTEIN"/>
    <property type="match status" value="1"/>
</dbReference>
<feature type="compositionally biased region" description="Acidic residues" evidence="5">
    <location>
        <begin position="172"/>
        <end position="183"/>
    </location>
</feature>
<evidence type="ECO:0000313" key="9">
    <source>
        <dbReference type="Proteomes" id="UP000822688"/>
    </source>
</evidence>
<sequence length="583" mass="66956">MAKTGLLEASSLFSQLGRIRKRHSTSSPRNLSSKSGRGLVLLLVTIVCSLLLAGRLLWCFMYLFTGTGSTEVYVDRGIEAQRLIEEAEDWRAKGDEAIVRVWDGKLNDDASEDDWIEPQLLEGQDKVETEDDKEERLLEDDNDDKRAEIEEVWRDDKELIKQMAELANSETNENDVSTEEADVSADVNTEEAVPSEVDDESRDENEASAVKKKLPDAMAYLERLTGKLANTGDQEDNGPYHSRRIFESDYAEMKRNFKIFTYPHDHNDPFHLIFEPRNKVPSGNYASEEFFQQALMSSVFVTKDASKADFFFMPVSITKARMDKRIDVRGLQDFCAKYVMTVQSQWNYWNRSNGADHFYLSCHSVARNAMDQVPVVKQNAIQLLCPASYFLASYITHKDASVPQIWPREGAEPKEVRLIAQRKRLAFFAGALNSPVRQELERTWSSDDKIMVHKGRVPYPYSEALLTSKFCLHAKGFEVNTARLGDAMYYGCVPVVIANHYDLPFQDILDWTKFSIVISSLDIPLLKKTLEAVTDEQYAELHSQVLKARKHFQWHNPPQEYDAFHTVMYELWKRRHIVKRSSL</sequence>
<evidence type="ECO:0000256" key="5">
    <source>
        <dbReference type="SAM" id="MobiDB-lite"/>
    </source>
</evidence>
<feature type="region of interest" description="Disordered" evidence="5">
    <location>
        <begin position="167"/>
        <end position="210"/>
    </location>
</feature>
<evidence type="ECO:0000256" key="6">
    <source>
        <dbReference type="SAM" id="Phobius"/>
    </source>
</evidence>
<dbReference type="GO" id="GO:0016757">
    <property type="term" value="F:glycosyltransferase activity"/>
    <property type="evidence" value="ECO:0007669"/>
    <property type="project" value="InterPro"/>
</dbReference>
<keyword evidence="9" id="KW-1185">Reference proteome</keyword>
<keyword evidence="3" id="KW-0735">Signal-anchor</keyword>
<reference evidence="8" key="1">
    <citation type="submission" date="2020-06" db="EMBL/GenBank/DDBJ databases">
        <title>WGS assembly of Ceratodon purpureus strain R40.</title>
        <authorList>
            <person name="Carey S.B."/>
            <person name="Jenkins J."/>
            <person name="Shu S."/>
            <person name="Lovell J.T."/>
            <person name="Sreedasyam A."/>
            <person name="Maumus F."/>
            <person name="Tiley G.P."/>
            <person name="Fernandez-Pozo N."/>
            <person name="Barry K."/>
            <person name="Chen C."/>
            <person name="Wang M."/>
            <person name="Lipzen A."/>
            <person name="Daum C."/>
            <person name="Saski C.A."/>
            <person name="Payton A.C."/>
            <person name="Mcbreen J.C."/>
            <person name="Conrad R.E."/>
            <person name="Kollar L.M."/>
            <person name="Olsson S."/>
            <person name="Huttunen S."/>
            <person name="Landis J.B."/>
            <person name="Wickett N.J."/>
            <person name="Johnson M.G."/>
            <person name="Rensing S.A."/>
            <person name="Grimwood J."/>
            <person name="Schmutz J."/>
            <person name="Mcdaniel S.F."/>
        </authorList>
    </citation>
    <scope>NUCLEOTIDE SEQUENCE</scope>
    <source>
        <strain evidence="8">R40</strain>
    </source>
</reference>
<dbReference type="InterPro" id="IPR004263">
    <property type="entry name" value="Exostosin"/>
</dbReference>
<dbReference type="EMBL" id="CM026424">
    <property type="protein sequence ID" value="KAG0578594.1"/>
    <property type="molecule type" value="Genomic_DNA"/>
</dbReference>
<protein>
    <recommendedName>
        <fullName evidence="7">Exostosin GT47 domain-containing protein</fullName>
    </recommendedName>
</protein>
<dbReference type="InterPro" id="IPR040911">
    <property type="entry name" value="Exostosin_GT47"/>
</dbReference>
<evidence type="ECO:0000256" key="1">
    <source>
        <dbReference type="ARBA" id="ARBA00004323"/>
    </source>
</evidence>
<evidence type="ECO:0000256" key="4">
    <source>
        <dbReference type="ARBA" id="ARBA00023034"/>
    </source>
</evidence>
<accession>A0A8T0I521</accession>
<keyword evidence="6" id="KW-0472">Membrane</keyword>
<organism evidence="8 9">
    <name type="scientific">Ceratodon purpureus</name>
    <name type="common">Fire moss</name>
    <name type="synonym">Dicranum purpureum</name>
    <dbReference type="NCBI Taxonomy" id="3225"/>
    <lineage>
        <taxon>Eukaryota</taxon>
        <taxon>Viridiplantae</taxon>
        <taxon>Streptophyta</taxon>
        <taxon>Embryophyta</taxon>
        <taxon>Bryophyta</taxon>
        <taxon>Bryophytina</taxon>
        <taxon>Bryopsida</taxon>
        <taxon>Dicranidae</taxon>
        <taxon>Pseudoditrichales</taxon>
        <taxon>Ditrichaceae</taxon>
        <taxon>Ceratodon</taxon>
    </lineage>
</organism>
<dbReference type="PANTHER" id="PTHR11062">
    <property type="entry name" value="EXOSTOSIN HEPARAN SULFATE GLYCOSYLTRANSFERASE -RELATED"/>
    <property type="match status" value="1"/>
</dbReference>
<comment type="similarity">
    <text evidence="2">Belongs to the glycosyltransferase 47 family.</text>
</comment>
<dbReference type="AlphaFoldDB" id="A0A8T0I521"/>
<comment type="caution">
    <text evidence="8">The sequence shown here is derived from an EMBL/GenBank/DDBJ whole genome shotgun (WGS) entry which is preliminary data.</text>
</comment>
<feature type="domain" description="Exostosin GT47" evidence="7">
    <location>
        <begin position="254"/>
        <end position="532"/>
    </location>
</feature>
<proteinExistence type="inferred from homology"/>
<dbReference type="Proteomes" id="UP000822688">
    <property type="component" value="Chromosome 4"/>
</dbReference>